<dbReference type="AlphaFoldDB" id="A0A815SAX2"/>
<gene>
    <name evidence="1" type="ORF">EDS130_LOCUS41938</name>
</gene>
<comment type="caution">
    <text evidence="1">The sequence shown here is derived from an EMBL/GenBank/DDBJ whole genome shotgun (WGS) entry which is preliminary data.</text>
</comment>
<protein>
    <submittedName>
        <fullName evidence="1">Uncharacterized protein</fullName>
    </submittedName>
</protein>
<sequence length="653" mass="74793">MTFRNILPVIMRSPSVAIERVSYWLRYFTLAELFFVLEEDARIYPFDKFRIRKIALALRHTFASDQSDNEVKMLIKDLSTEFSQARPLNKPTSISSITVRKSQHLLVPFRSTCPVCNNNLNENNAQQQGIRLYCSNGSVMIATMFTLRCNHVHARCSRNGDLCPITIYPNFIRTNNRNIYTYDSLYFGSYVYLGGDVAVERSIAEKFIAHLVYRDLSMSEYADTLNQEAINGNHIQLTPIDRRALANILQAFLTIQLHICYSHDNVDTPSQLTKFNEWAWCKFPHLLSCFIYLWTNHSSIIGSCGDHCSKCLVVDGHQKTRRRICAFKDVKVNTDEMMNVVIGCCRTPIPSSRYCEYHNNASSAEEQQRFKSATSSQDLTKRKVLKFYKKRNRNANSLNATGCRTLKARSNDYINKCTRSFGLIALITNCRIITSFSELYRSETLKEIINLFAITYRVAGKLAPTLVYDDGCHLVKYVINHIGKDLTRTPAMKLLASTPVSVDRSHFRNHVGKFCRETMNPNNNRLLDNVNTQAAEQTFSWLKQYANIMSNLGYLRAPLFMLILFHSKNMSSVKKSVSSVFNVVSLCPEVSGVSLCHMKHVPRSHDQRNNKAITKTIEQNPNSKLRPENFCLPKGITDWDSKLLEIMNTNKAN</sequence>
<dbReference type="Proteomes" id="UP000663852">
    <property type="component" value="Unassembled WGS sequence"/>
</dbReference>
<dbReference type="OrthoDB" id="10011386at2759"/>
<organism evidence="1 2">
    <name type="scientific">Adineta ricciae</name>
    <name type="common">Rotifer</name>
    <dbReference type="NCBI Taxonomy" id="249248"/>
    <lineage>
        <taxon>Eukaryota</taxon>
        <taxon>Metazoa</taxon>
        <taxon>Spiralia</taxon>
        <taxon>Gnathifera</taxon>
        <taxon>Rotifera</taxon>
        <taxon>Eurotatoria</taxon>
        <taxon>Bdelloidea</taxon>
        <taxon>Adinetida</taxon>
        <taxon>Adinetidae</taxon>
        <taxon>Adineta</taxon>
    </lineage>
</organism>
<evidence type="ECO:0000313" key="2">
    <source>
        <dbReference type="Proteomes" id="UP000663852"/>
    </source>
</evidence>
<dbReference type="EMBL" id="CAJNOJ010000580">
    <property type="protein sequence ID" value="CAF1489547.1"/>
    <property type="molecule type" value="Genomic_DNA"/>
</dbReference>
<reference evidence="1" key="1">
    <citation type="submission" date="2021-02" db="EMBL/GenBank/DDBJ databases">
        <authorList>
            <person name="Nowell W R."/>
        </authorList>
    </citation>
    <scope>NUCLEOTIDE SEQUENCE</scope>
</reference>
<evidence type="ECO:0000313" key="1">
    <source>
        <dbReference type="EMBL" id="CAF1489547.1"/>
    </source>
</evidence>
<name>A0A815SAX2_ADIRI</name>
<accession>A0A815SAX2</accession>
<proteinExistence type="predicted"/>